<accession>A0A8J6PXK5</accession>
<feature type="chain" id="PRO_5035271592" evidence="1">
    <location>
        <begin position="37"/>
        <end position="129"/>
    </location>
</feature>
<dbReference type="EMBL" id="JACVVX010000005">
    <property type="protein sequence ID" value="MBD0416138.1"/>
    <property type="molecule type" value="Genomic_DNA"/>
</dbReference>
<organism evidence="2 3">
    <name type="scientific">Oryzicola mucosus</name>
    <dbReference type="NCBI Taxonomy" id="2767425"/>
    <lineage>
        <taxon>Bacteria</taxon>
        <taxon>Pseudomonadati</taxon>
        <taxon>Pseudomonadota</taxon>
        <taxon>Alphaproteobacteria</taxon>
        <taxon>Hyphomicrobiales</taxon>
        <taxon>Phyllobacteriaceae</taxon>
        <taxon>Oryzicola</taxon>
    </lineage>
</organism>
<dbReference type="AlphaFoldDB" id="A0A8J6PXK5"/>
<feature type="signal peptide" evidence="1">
    <location>
        <begin position="1"/>
        <end position="36"/>
    </location>
</feature>
<evidence type="ECO:0000313" key="2">
    <source>
        <dbReference type="EMBL" id="MBD0416138.1"/>
    </source>
</evidence>
<dbReference type="Proteomes" id="UP000643405">
    <property type="component" value="Unassembled WGS sequence"/>
</dbReference>
<reference evidence="2" key="1">
    <citation type="submission" date="2020-09" db="EMBL/GenBank/DDBJ databases">
        <title>Genome seq and assembly of Tianweitania sp.</title>
        <authorList>
            <person name="Chhetri G."/>
        </authorList>
    </citation>
    <scope>NUCLEOTIDE SEQUENCE</scope>
    <source>
        <strain evidence="2">Rool2</strain>
    </source>
</reference>
<proteinExistence type="predicted"/>
<comment type="caution">
    <text evidence="2">The sequence shown here is derived from an EMBL/GenBank/DDBJ whole genome shotgun (WGS) entry which is preliminary data.</text>
</comment>
<dbReference type="PROSITE" id="PS51257">
    <property type="entry name" value="PROKAR_LIPOPROTEIN"/>
    <property type="match status" value="1"/>
</dbReference>
<name>A0A8J6PXK5_9HYPH</name>
<keyword evidence="1" id="KW-0732">Signal</keyword>
<evidence type="ECO:0000313" key="3">
    <source>
        <dbReference type="Proteomes" id="UP000643405"/>
    </source>
</evidence>
<gene>
    <name evidence="2" type="ORF">ICI42_15900</name>
</gene>
<keyword evidence="3" id="KW-1185">Reference proteome</keyword>
<protein>
    <submittedName>
        <fullName evidence="2">Uncharacterized protein</fullName>
    </submittedName>
</protein>
<sequence length="129" mass="13541">MTYRTALPALSAIRVASSALLLVAALALTGCGSTQMQDGVTAQNALDGPVDTGTYPNMNIPPRSAAAPFTEAEKTAKFAELRSRQESQASQQVKPEASEAQLKALAKNHAKNTLNVIEGRCKAIDPACE</sequence>
<evidence type="ECO:0000256" key="1">
    <source>
        <dbReference type="SAM" id="SignalP"/>
    </source>
</evidence>